<reference evidence="2" key="1">
    <citation type="submission" date="2023-03" db="EMBL/GenBank/DDBJ databases">
        <title>Massive genome expansion in bonnet fungi (Mycena s.s.) driven by repeated elements and novel gene families across ecological guilds.</title>
        <authorList>
            <consortium name="Lawrence Berkeley National Laboratory"/>
            <person name="Harder C.B."/>
            <person name="Miyauchi S."/>
            <person name="Viragh M."/>
            <person name="Kuo A."/>
            <person name="Thoen E."/>
            <person name="Andreopoulos B."/>
            <person name="Lu D."/>
            <person name="Skrede I."/>
            <person name="Drula E."/>
            <person name="Henrissat B."/>
            <person name="Morin E."/>
            <person name="Kohler A."/>
            <person name="Barry K."/>
            <person name="LaButti K."/>
            <person name="Morin E."/>
            <person name="Salamov A."/>
            <person name="Lipzen A."/>
            <person name="Mereny Z."/>
            <person name="Hegedus B."/>
            <person name="Baldrian P."/>
            <person name="Stursova M."/>
            <person name="Weitz H."/>
            <person name="Taylor A."/>
            <person name="Grigoriev I.V."/>
            <person name="Nagy L.G."/>
            <person name="Martin F."/>
            <person name="Kauserud H."/>
        </authorList>
    </citation>
    <scope>NUCLEOTIDE SEQUENCE</scope>
    <source>
        <strain evidence="2">9284</strain>
    </source>
</reference>
<accession>A0AAD7BNU7</accession>
<dbReference type="Proteomes" id="UP001221142">
    <property type="component" value="Unassembled WGS sequence"/>
</dbReference>
<feature type="compositionally biased region" description="Basic and acidic residues" evidence="1">
    <location>
        <begin position="43"/>
        <end position="55"/>
    </location>
</feature>
<organism evidence="2 3">
    <name type="scientific">Roridomyces roridus</name>
    <dbReference type="NCBI Taxonomy" id="1738132"/>
    <lineage>
        <taxon>Eukaryota</taxon>
        <taxon>Fungi</taxon>
        <taxon>Dikarya</taxon>
        <taxon>Basidiomycota</taxon>
        <taxon>Agaricomycotina</taxon>
        <taxon>Agaricomycetes</taxon>
        <taxon>Agaricomycetidae</taxon>
        <taxon>Agaricales</taxon>
        <taxon>Marasmiineae</taxon>
        <taxon>Mycenaceae</taxon>
        <taxon>Roridomyces</taxon>
    </lineage>
</organism>
<protein>
    <submittedName>
        <fullName evidence="2">Uncharacterized protein</fullName>
    </submittedName>
</protein>
<keyword evidence="3" id="KW-1185">Reference proteome</keyword>
<comment type="caution">
    <text evidence="2">The sequence shown here is derived from an EMBL/GenBank/DDBJ whole genome shotgun (WGS) entry which is preliminary data.</text>
</comment>
<gene>
    <name evidence="2" type="ORF">FB45DRAFT_1005325</name>
</gene>
<evidence type="ECO:0000313" key="2">
    <source>
        <dbReference type="EMBL" id="KAJ7626180.1"/>
    </source>
</evidence>
<dbReference type="EMBL" id="JARKIF010000012">
    <property type="protein sequence ID" value="KAJ7626180.1"/>
    <property type="molecule type" value="Genomic_DNA"/>
</dbReference>
<dbReference type="AlphaFoldDB" id="A0AAD7BNU7"/>
<proteinExistence type="predicted"/>
<feature type="region of interest" description="Disordered" evidence="1">
    <location>
        <begin position="1"/>
        <end position="68"/>
    </location>
</feature>
<name>A0AAD7BNU7_9AGAR</name>
<evidence type="ECO:0000313" key="3">
    <source>
        <dbReference type="Proteomes" id="UP001221142"/>
    </source>
</evidence>
<evidence type="ECO:0000256" key="1">
    <source>
        <dbReference type="SAM" id="MobiDB-lite"/>
    </source>
</evidence>
<sequence length="335" mass="36849">MGWIRSWVKGTGTPVKETPVKGTGVRSLDEVGTGRKKLKKGKSPNEDRSPVKIDPDLLEPEPELGQDWSGVANWRDFRGDGPGKVSSSAMVSKSNSSKDGIKIVTADAYQDLHVHPGSIQRFASAPFFPNPEPEPGVRFGPLPNLEPERAFAFGSGLNGFEPPPVLMASIPPKTLLCGRGYLVRPYGVQWSALGGSFHLVRHYCWSELRKNGLQGCEIYQMGILAADHTGTARNVQVRTRAVLAEPRTELVFRFKDFLNLNAEPASGSGWQVRTEPRRIPGFQNLDAFIEQGGTVKLSKWDGLTSVQIRDKFWLDLGQRSLQLNMNDGGILCGRV</sequence>